<dbReference type="InterPro" id="IPR013785">
    <property type="entry name" value="Aldolase_TIM"/>
</dbReference>
<evidence type="ECO:0000259" key="2">
    <source>
        <dbReference type="Pfam" id="PF19200"/>
    </source>
</evidence>
<dbReference type="Gene3D" id="3.20.20.70">
    <property type="entry name" value="Aldolase class I"/>
    <property type="match status" value="1"/>
</dbReference>
<dbReference type="InterPro" id="IPR043797">
    <property type="entry name" value="MupG_N"/>
</dbReference>
<dbReference type="PANTHER" id="PTHR38435">
    <property type="match status" value="1"/>
</dbReference>
<feature type="domain" description="6-phospho-N-acetylmuramidase C-terminal" evidence="1">
    <location>
        <begin position="249"/>
        <end position="349"/>
    </location>
</feature>
<accession>A0AAW9JLG5</accession>
<dbReference type="InterPro" id="IPR008589">
    <property type="entry name" value="MupG"/>
</dbReference>
<dbReference type="Gene3D" id="2.40.100.10">
    <property type="entry name" value="Cyclophilin-like"/>
    <property type="match status" value="1"/>
</dbReference>
<evidence type="ECO:0000313" key="4">
    <source>
        <dbReference type="Proteomes" id="UP001290462"/>
    </source>
</evidence>
<dbReference type="AlphaFoldDB" id="A0AAW9JLG5"/>
<dbReference type="PANTHER" id="PTHR38435:SF2">
    <property type="entry name" value="DUF871 DOMAIN-CONTAINING PROTEIN"/>
    <property type="match status" value="1"/>
</dbReference>
<protein>
    <submittedName>
        <fullName evidence="3">MupG family TIM beta-alpha barrel fold protein</fullName>
    </submittedName>
</protein>
<dbReference type="Pfam" id="PF05913">
    <property type="entry name" value="MupG_C"/>
    <property type="match status" value="1"/>
</dbReference>
<dbReference type="SUPFAM" id="SSF51445">
    <property type="entry name" value="(Trans)glycosidases"/>
    <property type="match status" value="1"/>
</dbReference>
<dbReference type="InterPro" id="IPR043894">
    <property type="entry name" value="MupG_C"/>
</dbReference>
<feature type="domain" description="6-phospho-N-acetylmuramidase N-terminal" evidence="2">
    <location>
        <begin position="2"/>
        <end position="231"/>
    </location>
</feature>
<comment type="caution">
    <text evidence="3">The sequence shown here is derived from an EMBL/GenBank/DDBJ whole genome shotgun (WGS) entry which is preliminary data.</text>
</comment>
<dbReference type="SUPFAM" id="SSF50891">
    <property type="entry name" value="Cyclophilin-like"/>
    <property type="match status" value="1"/>
</dbReference>
<dbReference type="Proteomes" id="UP001290462">
    <property type="component" value="Unassembled WGS sequence"/>
</dbReference>
<name>A0AAW9JLG5_CARML</name>
<gene>
    <name evidence="3" type="ORF">RAK27_01780</name>
</gene>
<dbReference type="InterPro" id="IPR017853">
    <property type="entry name" value="GH"/>
</dbReference>
<evidence type="ECO:0000313" key="3">
    <source>
        <dbReference type="EMBL" id="MDZ5757385.1"/>
    </source>
</evidence>
<dbReference type="RefSeq" id="WP_322808341.1">
    <property type="nucleotide sequence ID" value="NZ_JAVBVO010000001.1"/>
</dbReference>
<dbReference type="Pfam" id="PF19200">
    <property type="entry name" value="MupG_N"/>
    <property type="match status" value="1"/>
</dbReference>
<dbReference type="InterPro" id="IPR029000">
    <property type="entry name" value="Cyclophilin-like_dom_sf"/>
</dbReference>
<proteinExistence type="predicted"/>
<reference evidence="3" key="1">
    <citation type="submission" date="2023-08" db="EMBL/GenBank/DDBJ databases">
        <title>Genomic characterization of piscicolin 126 produced by Carnobacterium maltaromaticum CM22 strain isolated from salmon (Salmo salar).</title>
        <authorList>
            <person name="Gonzalez-Gragera E."/>
            <person name="Garcia-Lopez J.D."/>
            <person name="Teso-Perez C."/>
            <person name="Gimenez-Hernandez I."/>
            <person name="Peralta-Sanchez J.M."/>
            <person name="Valdivia E."/>
            <person name="Montalban-Lopez M."/>
            <person name="Martin-Platero A.M."/>
            <person name="Banos A."/>
            <person name="Martinez-Bueno M."/>
        </authorList>
    </citation>
    <scope>NUCLEOTIDE SEQUENCE</scope>
    <source>
        <strain evidence="3">CM22</strain>
    </source>
</reference>
<evidence type="ECO:0000259" key="1">
    <source>
        <dbReference type="Pfam" id="PF05913"/>
    </source>
</evidence>
<dbReference type="EMBL" id="JAVBVO010000001">
    <property type="protein sequence ID" value="MDZ5757385.1"/>
    <property type="molecule type" value="Genomic_DNA"/>
</dbReference>
<sequence>MLGISVFLGEDLSNETKAFIREMNENGFTGVFSSLHIPEDDVNQYLQRLEDLGSFTKKLGMDLMVDISGAALSKIGLSFKRPSEILATGITGLRMDYAIENKIMAELSQHMKVALNASTITKKDVAELQEFNANFDNMEAWHNYYPRPETGLGKEVFVAKNQWLKELGFRVMAFVPGNKKLRGPLFSGLPTLEKHRFSNPLSGMIELKEECHVDGVYLGDPEIDSETMNQFNLYQSEKRILLHAIPTESKSYLELIEGDHQNRFDPARDVIRSADARFKKIKKVEAQQTVPRKIGSITIDNQNYGRYMGEIQISLVDLPSDEKVNVVAVVVPADIDLLKQCSQAGQLFRIQIQS</sequence>
<organism evidence="3 4">
    <name type="scientific">Carnobacterium maltaromaticum</name>
    <name type="common">Carnobacterium piscicola</name>
    <dbReference type="NCBI Taxonomy" id="2751"/>
    <lineage>
        <taxon>Bacteria</taxon>
        <taxon>Bacillati</taxon>
        <taxon>Bacillota</taxon>
        <taxon>Bacilli</taxon>
        <taxon>Lactobacillales</taxon>
        <taxon>Carnobacteriaceae</taxon>
        <taxon>Carnobacterium</taxon>
    </lineage>
</organism>